<dbReference type="Pfam" id="PF03412">
    <property type="entry name" value="Peptidase_C39"/>
    <property type="match status" value="1"/>
</dbReference>
<evidence type="ECO:0000256" key="8">
    <source>
        <dbReference type="ARBA" id="ARBA00022840"/>
    </source>
</evidence>
<evidence type="ECO:0000256" key="7">
    <source>
        <dbReference type="ARBA" id="ARBA00022807"/>
    </source>
</evidence>
<keyword evidence="4 11" id="KW-0812">Transmembrane</keyword>
<dbReference type="PROSITE" id="PS00211">
    <property type="entry name" value="ABC_TRANSPORTER_1"/>
    <property type="match status" value="1"/>
</dbReference>
<accession>A0A150MVE8</accession>
<dbReference type="RefSeq" id="WP_062678435.1">
    <property type="nucleotide sequence ID" value="NZ_LQYW01000081.1"/>
</dbReference>
<dbReference type="Proteomes" id="UP000075324">
    <property type="component" value="Unassembled WGS sequence"/>
</dbReference>
<dbReference type="PROSITE" id="PS50929">
    <property type="entry name" value="ABC_TM1F"/>
    <property type="match status" value="1"/>
</dbReference>
<dbReference type="GO" id="GO:0005886">
    <property type="term" value="C:plasma membrane"/>
    <property type="evidence" value="ECO:0007669"/>
    <property type="project" value="UniProtKB-SubCell"/>
</dbReference>
<keyword evidence="5" id="KW-0547">Nucleotide-binding</keyword>
<dbReference type="InterPro" id="IPR036640">
    <property type="entry name" value="ABC1_TM_sf"/>
</dbReference>
<dbReference type="InterPro" id="IPR003593">
    <property type="entry name" value="AAA+_ATPase"/>
</dbReference>
<dbReference type="EMBL" id="LQYW01000081">
    <property type="protein sequence ID" value="KYD28468.1"/>
    <property type="molecule type" value="Genomic_DNA"/>
</dbReference>
<feature type="transmembrane region" description="Helical" evidence="11">
    <location>
        <begin position="274"/>
        <end position="292"/>
    </location>
</feature>
<dbReference type="GO" id="GO:0015421">
    <property type="term" value="F:ABC-type oligopeptide transporter activity"/>
    <property type="evidence" value="ECO:0007669"/>
    <property type="project" value="TreeGrafter"/>
</dbReference>
<feature type="transmembrane region" description="Helical" evidence="11">
    <location>
        <begin position="157"/>
        <end position="183"/>
    </location>
</feature>
<dbReference type="InterPro" id="IPR011527">
    <property type="entry name" value="ABC1_TM_dom"/>
</dbReference>
<keyword evidence="3" id="KW-1003">Cell membrane</keyword>
<protein>
    <submittedName>
        <fullName evidence="15">Uncharacterized protein</fullName>
    </submittedName>
</protein>
<dbReference type="Pfam" id="PF00664">
    <property type="entry name" value="ABC_membrane"/>
    <property type="match status" value="1"/>
</dbReference>
<organism evidence="15 16">
    <name type="scientific">Parageobacillus toebii</name>
    <dbReference type="NCBI Taxonomy" id="153151"/>
    <lineage>
        <taxon>Bacteria</taxon>
        <taxon>Bacillati</taxon>
        <taxon>Bacillota</taxon>
        <taxon>Bacilli</taxon>
        <taxon>Bacillales</taxon>
        <taxon>Anoxybacillaceae</taxon>
        <taxon>Parageobacillus</taxon>
    </lineage>
</organism>
<dbReference type="SUPFAM" id="SSF52540">
    <property type="entry name" value="P-loop containing nucleoside triphosphate hydrolases"/>
    <property type="match status" value="1"/>
</dbReference>
<feature type="transmembrane region" description="Helical" evidence="11">
    <location>
        <begin position="381"/>
        <end position="403"/>
    </location>
</feature>
<evidence type="ECO:0000256" key="5">
    <source>
        <dbReference type="ARBA" id="ARBA00022741"/>
    </source>
</evidence>
<dbReference type="PANTHER" id="PTHR43394">
    <property type="entry name" value="ATP-DEPENDENT PERMEASE MDL1, MITOCHONDRIAL"/>
    <property type="match status" value="1"/>
</dbReference>
<dbReference type="GO" id="GO:0016887">
    <property type="term" value="F:ATP hydrolysis activity"/>
    <property type="evidence" value="ECO:0007669"/>
    <property type="project" value="InterPro"/>
</dbReference>
<evidence type="ECO:0000313" key="15">
    <source>
        <dbReference type="EMBL" id="KYD28468.1"/>
    </source>
</evidence>
<evidence type="ECO:0000256" key="10">
    <source>
        <dbReference type="ARBA" id="ARBA00023136"/>
    </source>
</evidence>
<evidence type="ECO:0000256" key="11">
    <source>
        <dbReference type="SAM" id="Phobius"/>
    </source>
</evidence>
<dbReference type="InterPro" id="IPR039421">
    <property type="entry name" value="Type_1_exporter"/>
</dbReference>
<dbReference type="FunFam" id="3.40.50.300:FF:000299">
    <property type="entry name" value="ABC transporter ATP-binding protein/permease"/>
    <property type="match status" value="1"/>
</dbReference>
<evidence type="ECO:0000256" key="3">
    <source>
        <dbReference type="ARBA" id="ARBA00022475"/>
    </source>
</evidence>
<dbReference type="InterPro" id="IPR003439">
    <property type="entry name" value="ABC_transporter-like_ATP-bd"/>
</dbReference>
<keyword evidence="7" id="KW-0645">Protease</keyword>
<feature type="domain" description="Peptidase C39" evidence="14">
    <location>
        <begin position="12"/>
        <end position="129"/>
    </location>
</feature>
<feature type="transmembrane region" description="Helical" evidence="11">
    <location>
        <begin position="409"/>
        <end position="432"/>
    </location>
</feature>
<dbReference type="CDD" id="cd18555">
    <property type="entry name" value="ABC_6TM_T1SS_like"/>
    <property type="match status" value="1"/>
</dbReference>
<evidence type="ECO:0000259" key="12">
    <source>
        <dbReference type="PROSITE" id="PS50893"/>
    </source>
</evidence>
<feature type="transmembrane region" description="Helical" evidence="11">
    <location>
        <begin position="298"/>
        <end position="315"/>
    </location>
</feature>
<gene>
    <name evidence="15" type="ORF">B4110_3727</name>
</gene>
<keyword evidence="8" id="KW-0067">ATP-binding</keyword>
<dbReference type="InterPro" id="IPR017871">
    <property type="entry name" value="ABC_transporter-like_CS"/>
</dbReference>
<proteinExistence type="predicted"/>
<keyword evidence="6" id="KW-0378">Hydrolase</keyword>
<dbReference type="Pfam" id="PF00005">
    <property type="entry name" value="ABC_tran"/>
    <property type="match status" value="1"/>
</dbReference>
<dbReference type="GO" id="GO:0005524">
    <property type="term" value="F:ATP binding"/>
    <property type="evidence" value="ECO:0007669"/>
    <property type="project" value="UniProtKB-KW"/>
</dbReference>
<comment type="subcellular location">
    <subcellularLocation>
        <location evidence="1">Cell membrane</location>
        <topology evidence="1">Multi-pass membrane protein</topology>
    </subcellularLocation>
</comment>
<evidence type="ECO:0000256" key="2">
    <source>
        <dbReference type="ARBA" id="ARBA00022448"/>
    </source>
</evidence>
<dbReference type="InterPro" id="IPR005074">
    <property type="entry name" value="Peptidase_C39"/>
</dbReference>
<dbReference type="PANTHER" id="PTHR43394:SF1">
    <property type="entry name" value="ATP-BINDING CASSETTE SUB-FAMILY B MEMBER 10, MITOCHONDRIAL"/>
    <property type="match status" value="1"/>
</dbReference>
<evidence type="ECO:0000256" key="9">
    <source>
        <dbReference type="ARBA" id="ARBA00022989"/>
    </source>
</evidence>
<dbReference type="Gene3D" id="3.90.70.10">
    <property type="entry name" value="Cysteine proteinases"/>
    <property type="match status" value="1"/>
</dbReference>
<dbReference type="Gene3D" id="1.20.1560.10">
    <property type="entry name" value="ABC transporter type 1, transmembrane domain"/>
    <property type="match status" value="1"/>
</dbReference>
<reference evidence="15 16" key="1">
    <citation type="submission" date="2016-01" db="EMBL/GenBank/DDBJ databases">
        <title>Draft Genome Sequences of Seven Thermophilic Sporeformers Isolated from Foods.</title>
        <authorList>
            <person name="Berendsen E.M."/>
            <person name="Wells-Bennik M.H."/>
            <person name="Krawcyk A.O."/>
            <person name="De Jong A."/>
            <person name="Holsappel S."/>
            <person name="Eijlander R.T."/>
            <person name="Kuipers O.P."/>
        </authorList>
    </citation>
    <scope>NUCLEOTIDE SEQUENCE [LARGE SCALE GENOMIC DNA]</scope>
    <source>
        <strain evidence="15 16">B4110</strain>
    </source>
</reference>
<dbReference type="InterPro" id="IPR027417">
    <property type="entry name" value="P-loop_NTPase"/>
</dbReference>
<dbReference type="GO" id="GO:0006508">
    <property type="term" value="P:proteolysis"/>
    <property type="evidence" value="ECO:0007669"/>
    <property type="project" value="InterPro"/>
</dbReference>
<evidence type="ECO:0000256" key="6">
    <source>
        <dbReference type="ARBA" id="ARBA00022801"/>
    </source>
</evidence>
<feature type="transmembrane region" description="Helical" evidence="11">
    <location>
        <begin position="195"/>
        <end position="215"/>
    </location>
</feature>
<name>A0A150MVE8_9BACL</name>
<evidence type="ECO:0000259" key="14">
    <source>
        <dbReference type="PROSITE" id="PS50990"/>
    </source>
</evidence>
<dbReference type="GO" id="GO:0008234">
    <property type="term" value="F:cysteine-type peptidase activity"/>
    <property type="evidence" value="ECO:0007669"/>
    <property type="project" value="UniProtKB-KW"/>
</dbReference>
<keyword evidence="9 11" id="KW-1133">Transmembrane helix</keyword>
<evidence type="ECO:0000256" key="4">
    <source>
        <dbReference type="ARBA" id="ARBA00022692"/>
    </source>
</evidence>
<keyword evidence="7" id="KW-0788">Thiol protease</keyword>
<comment type="caution">
    <text evidence="15">The sequence shown here is derived from an EMBL/GenBank/DDBJ whole genome shotgun (WGS) entry which is preliminary data.</text>
</comment>
<dbReference type="SUPFAM" id="SSF90123">
    <property type="entry name" value="ABC transporter transmembrane region"/>
    <property type="match status" value="1"/>
</dbReference>
<dbReference type="PROSITE" id="PS50893">
    <property type="entry name" value="ABC_TRANSPORTER_2"/>
    <property type="match status" value="1"/>
</dbReference>
<evidence type="ECO:0000256" key="1">
    <source>
        <dbReference type="ARBA" id="ARBA00004651"/>
    </source>
</evidence>
<keyword evidence="10 11" id="KW-0472">Membrane</keyword>
<dbReference type="PROSITE" id="PS50990">
    <property type="entry name" value="PEPTIDASE_C39"/>
    <property type="match status" value="1"/>
</dbReference>
<feature type="domain" description="ABC transmembrane type-1" evidence="13">
    <location>
        <begin position="161"/>
        <end position="440"/>
    </location>
</feature>
<evidence type="ECO:0000313" key="16">
    <source>
        <dbReference type="Proteomes" id="UP000075324"/>
    </source>
</evidence>
<sequence length="721" mass="82786">MKTKRRVPLKRQIAQTDCAFCCLSMIVAYYKSYVSFHELQERMGGGRDGVSLHALSEIASNIGFNTQVYKRKDLFEVDSPVIVYWDHFHYVVLEKINKRGYHVLDPAIGRCIYSKEEFHKHFTGYYLELKPNNNFKRKKPNNVWLPYLKIAFEKPKLLFSVLIGSMFIQLLTIIMPLLTKFAIDEIVGLNHYEFFYNFLLSIIFLVLINGVIHFLRGRFLANLRVHLDWKLMSRFFKHLINLPFQYFQMRSFGDIVYRANAHIMIRELFSQQTIMSFLDSTLILIILGYMAINSPWLTGWVILFGLLNVLLLTLTQNAIKQRSEEELSEQAKFQDAQVETLYGIFGIKMAGVERQVFNQWERLLKNLLSAFKKKEYYSNKINACIVSLELAAPLIILALSLHQVQLGNITVGTMVAFYSLTGTFFGLVSSLVDTVQSMIMMDTYLHRINDVMEAPTEKIPEKAIKLEKLSGNIRLENVSFSYTKYSRPVLKNISLEIKAGQKVAIVGPSGSGKSTLARMLLGLYEPNVGEIFYDNVNLKDIDKQWLRRKIGVVPQDATLFNKSILHNISVYEENPSMDDVIEAAKIAQIHDEIMAMPMGYYTPVSEMSMNISGGQKQRIMLARAILQKPAILILDEATSSLDNINEKNIDKHLNEMNCTRIIIAHRLSTIKDADCIIVLNDGKIVESGTHYELMKKKGFYYNLYYSKSNNEELDAVLEGEI</sequence>
<dbReference type="AlphaFoldDB" id="A0A150MVE8"/>
<feature type="domain" description="ABC transporter" evidence="12">
    <location>
        <begin position="473"/>
        <end position="706"/>
    </location>
</feature>
<evidence type="ECO:0000259" key="13">
    <source>
        <dbReference type="PROSITE" id="PS50929"/>
    </source>
</evidence>
<dbReference type="Gene3D" id="3.40.50.300">
    <property type="entry name" value="P-loop containing nucleotide triphosphate hydrolases"/>
    <property type="match status" value="1"/>
</dbReference>
<keyword evidence="2" id="KW-0813">Transport</keyword>
<dbReference type="SMART" id="SM00382">
    <property type="entry name" value="AAA"/>
    <property type="match status" value="1"/>
</dbReference>
<dbReference type="PATRIC" id="fig|153151.4.peg.58"/>